<reference evidence="1" key="1">
    <citation type="submission" date="2023-12" db="EMBL/GenBank/DDBJ databases">
        <title>Isolation and Characterisation of Novel Lytic Bacteriophages for therapeutic applications in Prosthetic Joint Infections.</title>
        <authorList>
            <person name="Burton N."/>
            <person name="Melo L.D.R."/>
            <person name="Pearce B."/>
            <person name="Tadesse M.D."/>
            <person name="Vryonis E."/>
            <person name="Sagona A."/>
        </authorList>
    </citation>
    <scope>NUCLEOTIDE SEQUENCE</scope>
</reference>
<keyword evidence="1" id="KW-0540">Nuclease</keyword>
<dbReference type="Proteomes" id="UP001432173">
    <property type="component" value="Segment"/>
</dbReference>
<protein>
    <submittedName>
        <fullName evidence="1">HNH endonuclease</fullName>
    </submittedName>
</protein>
<organism evidence="1 2">
    <name type="scientific">Staphylococcus phage CF9</name>
    <dbReference type="NCBI Taxonomy" id="3113741"/>
    <lineage>
        <taxon>Viruses</taxon>
        <taxon>Duplodnaviria</taxon>
        <taxon>Heunggongvirae</taxon>
        <taxon>Uroviricota</taxon>
        <taxon>Caudoviricetes</taxon>
        <taxon>Sextaecvirus</taxon>
    </lineage>
</organism>
<gene>
    <name evidence="1" type="ORF">CF9_0100</name>
</gene>
<evidence type="ECO:0000313" key="1">
    <source>
        <dbReference type="EMBL" id="WRW34483.1"/>
    </source>
</evidence>
<evidence type="ECO:0000313" key="2">
    <source>
        <dbReference type="Proteomes" id="UP001432173"/>
    </source>
</evidence>
<proteinExistence type="predicted"/>
<keyword evidence="1" id="KW-0255">Endonuclease</keyword>
<accession>A0AAX4J725</accession>
<dbReference type="EMBL" id="PP034389">
    <property type="protein sequence ID" value="WRW34483.1"/>
    <property type="molecule type" value="Genomic_DNA"/>
</dbReference>
<dbReference type="GO" id="GO:0004519">
    <property type="term" value="F:endonuclease activity"/>
    <property type="evidence" value="ECO:0007669"/>
    <property type="project" value="UniProtKB-KW"/>
</dbReference>
<keyword evidence="1" id="KW-0378">Hydrolase</keyword>
<sequence>MNDFESKVYKLWQNIKSRCYNNKHNSYKYYGAKGVKMCDEWKTSFEKFLNDVPLIPNFDYNEYMDGRLFLDKDLKSKKDNKIYSLETCTFLTRVENNKLANPGKHFYVVYPNGKIEEGIGIKTFCKNYALPCSHAMKMYNGDNTRKTVKGFRFFDHYPNENEILKPRTYQAISPKGKIIIFYRYDSLEYLGHSAPKVRSAIKSNKTTKDGWKFSLIQYGYRLTKKQEEKYYDSSN</sequence>
<name>A0AAX4J725_9CAUD</name>